<reference evidence="1 2" key="1">
    <citation type="journal article" date="2018" name="BMC Genomics">
        <title>Comparative genome analyses reveal sequence features reflecting distinct modes of host-adaptation between dicot and monocot powdery mildew.</title>
        <authorList>
            <person name="Wu Y."/>
            <person name="Ma X."/>
            <person name="Pan Z."/>
            <person name="Kale S.D."/>
            <person name="Song Y."/>
            <person name="King H."/>
            <person name="Zhang Q."/>
            <person name="Presley C."/>
            <person name="Deng X."/>
            <person name="Wei C.I."/>
            <person name="Xiao S."/>
        </authorList>
    </citation>
    <scope>NUCLEOTIDE SEQUENCE [LARGE SCALE GENOMIC DNA]</scope>
    <source>
        <strain evidence="1">UMSG2</strain>
    </source>
</reference>
<dbReference type="Pfam" id="PF08613">
    <property type="entry name" value="Cyclin"/>
    <property type="match status" value="1"/>
</dbReference>
<dbReference type="GO" id="GO:0005634">
    <property type="term" value="C:nucleus"/>
    <property type="evidence" value="ECO:0007669"/>
    <property type="project" value="TreeGrafter"/>
</dbReference>
<dbReference type="GO" id="GO:0000307">
    <property type="term" value="C:cyclin-dependent protein kinase holoenzyme complex"/>
    <property type="evidence" value="ECO:0007669"/>
    <property type="project" value="TreeGrafter"/>
</dbReference>
<dbReference type="GO" id="GO:0016538">
    <property type="term" value="F:cyclin-dependent protein serine/threonine kinase regulator activity"/>
    <property type="evidence" value="ECO:0007669"/>
    <property type="project" value="TreeGrafter"/>
</dbReference>
<dbReference type="AlphaFoldDB" id="A0A420I454"/>
<dbReference type="InterPro" id="IPR013922">
    <property type="entry name" value="Cyclin_PHO80-like"/>
</dbReference>
<evidence type="ECO:0000313" key="1">
    <source>
        <dbReference type="EMBL" id="RKF64470.1"/>
    </source>
</evidence>
<evidence type="ECO:0000313" key="2">
    <source>
        <dbReference type="Proteomes" id="UP000286134"/>
    </source>
</evidence>
<dbReference type="STRING" id="212602.A0A420I454"/>
<organism evidence="1 2">
    <name type="scientific">Erysiphe neolycopersici</name>
    <dbReference type="NCBI Taxonomy" id="212602"/>
    <lineage>
        <taxon>Eukaryota</taxon>
        <taxon>Fungi</taxon>
        <taxon>Dikarya</taxon>
        <taxon>Ascomycota</taxon>
        <taxon>Pezizomycotina</taxon>
        <taxon>Leotiomycetes</taxon>
        <taxon>Erysiphales</taxon>
        <taxon>Erysiphaceae</taxon>
        <taxon>Erysiphe</taxon>
    </lineage>
</organism>
<sequence>MNYSEISFQYPHNSQSQNGFWSGSLTTSAPLSANSILSDAPSIFEDNSSVTSDPSTVLSSPLFPTIKLINPLDDSLSNAAVWPNVSTHVPFKSQNHQHPDRGSLPTRVGRFLKHARPSTFVDSLVDSSANMVEAIWPLSAVPYKNSFGYKEIIPLREFIQETLYRSGTSYSTLQVTLYYLILIKPHVLNQDYVIGENSRDNSRLALLCGRRMFVSALILASKYLQDRNFTAQAWSKISGLDVLEINKNEVTFLLAVDWQLHITEAIYQRWAQFISKYFSMSQLATPVTNNARSKSSDWKSIIIGLSPHLENLNSVAKPLVSPTIPAPYSSHSNLDNMGQKSIRLKAAEPCLTAFQFQPVPKILDPISSGHDTNRTVSALGPLPSLRLTPQNSSIKTPYKASMGKYGKPEAGNYANPDSFIALTLGCSKSITPSELASRSCSCLHSTIKQTSALDISLSKHLNLVNSQLNPTPLKISMSPMSCSSSTLDTPQLSLRYMQSHNRGKILGLNKKELEKSKINMFESTNFCIEANSKNLMGLYSDSCLGQGKMDSNYCTGYREAICPFKLSCQYPTTMNYSFGSNPYSNLSTNIGSNRSVHGDLLGESHTLLLSKKRSSADLIYSPSINDIGDMKYKYSASDTSAPRKRLCWAFEASTLFNNNLHPTLGIPRMG</sequence>
<dbReference type="OrthoDB" id="504170at2759"/>
<dbReference type="PANTHER" id="PTHR15615">
    <property type="match status" value="1"/>
</dbReference>
<dbReference type="CDD" id="cd20557">
    <property type="entry name" value="CYCLIN_ScPCL1-like"/>
    <property type="match status" value="1"/>
</dbReference>
<dbReference type="PANTHER" id="PTHR15615:SF36">
    <property type="entry name" value="PHO85 CYCLIN-5"/>
    <property type="match status" value="1"/>
</dbReference>
<dbReference type="Gene3D" id="1.10.472.10">
    <property type="entry name" value="Cyclin-like"/>
    <property type="match status" value="1"/>
</dbReference>
<gene>
    <name evidence="1" type="ORF">OnM2_018030</name>
</gene>
<name>A0A420I454_9PEZI</name>
<dbReference type="EMBL" id="MCFK01001874">
    <property type="protein sequence ID" value="RKF64470.1"/>
    <property type="molecule type" value="Genomic_DNA"/>
</dbReference>
<accession>A0A420I454</accession>
<dbReference type="GO" id="GO:0019901">
    <property type="term" value="F:protein kinase binding"/>
    <property type="evidence" value="ECO:0007669"/>
    <property type="project" value="InterPro"/>
</dbReference>
<keyword evidence="2" id="KW-1185">Reference proteome</keyword>
<proteinExistence type="predicted"/>
<protein>
    <submittedName>
        <fullName evidence="1">Putative g1 s-specific cyclin pas1</fullName>
    </submittedName>
</protein>
<comment type="caution">
    <text evidence="1">The sequence shown here is derived from an EMBL/GenBank/DDBJ whole genome shotgun (WGS) entry which is preliminary data.</text>
</comment>
<dbReference type="Proteomes" id="UP000286134">
    <property type="component" value="Unassembled WGS sequence"/>
</dbReference>